<dbReference type="PANTHER" id="PTHR43179:SF7">
    <property type="entry name" value="RHAMNOSYLTRANSFERASE WBBL"/>
    <property type="match status" value="1"/>
</dbReference>
<evidence type="ECO:0000313" key="3">
    <source>
        <dbReference type="Proteomes" id="UP000198224"/>
    </source>
</evidence>
<dbReference type="Proteomes" id="UP000198224">
    <property type="component" value="Chromosome I"/>
</dbReference>
<dbReference type="EMBL" id="LT607409">
    <property type="protein sequence ID" value="SCF11595.1"/>
    <property type="molecule type" value="Genomic_DNA"/>
</dbReference>
<gene>
    <name evidence="2" type="ORF">GA0070612_3922</name>
</gene>
<keyword evidence="3" id="KW-1185">Reference proteome</keyword>
<dbReference type="AlphaFoldDB" id="A0A1C4XSZ6"/>
<feature type="domain" description="Glycosyltransferase 2-like" evidence="1">
    <location>
        <begin position="8"/>
        <end position="123"/>
    </location>
</feature>
<dbReference type="CDD" id="cd04186">
    <property type="entry name" value="GT_2_like_c"/>
    <property type="match status" value="1"/>
</dbReference>
<protein>
    <recommendedName>
        <fullName evidence="1">Glycosyltransferase 2-like domain-containing protein</fullName>
    </recommendedName>
</protein>
<dbReference type="SUPFAM" id="SSF53448">
    <property type="entry name" value="Nucleotide-diphospho-sugar transferases"/>
    <property type="match status" value="1"/>
</dbReference>
<name>A0A1C4XSZ6_9ACTN</name>
<evidence type="ECO:0000313" key="2">
    <source>
        <dbReference type="EMBL" id="SCF11595.1"/>
    </source>
</evidence>
<accession>A0A1C4XSZ6</accession>
<dbReference type="PANTHER" id="PTHR43179">
    <property type="entry name" value="RHAMNOSYLTRANSFERASE WBBL"/>
    <property type="match status" value="1"/>
</dbReference>
<dbReference type="Pfam" id="PF00535">
    <property type="entry name" value="Glycos_transf_2"/>
    <property type="match status" value="1"/>
</dbReference>
<organism evidence="2 3">
    <name type="scientific">Micromonospora chokoriensis</name>
    <dbReference type="NCBI Taxonomy" id="356851"/>
    <lineage>
        <taxon>Bacteria</taxon>
        <taxon>Bacillati</taxon>
        <taxon>Actinomycetota</taxon>
        <taxon>Actinomycetes</taxon>
        <taxon>Micromonosporales</taxon>
        <taxon>Micromonosporaceae</taxon>
        <taxon>Micromonospora</taxon>
    </lineage>
</organism>
<proteinExistence type="predicted"/>
<evidence type="ECO:0000259" key="1">
    <source>
        <dbReference type="Pfam" id="PF00535"/>
    </source>
</evidence>
<sequence>MSHAAATAIVVTHNSERQIVAALNALRQEGLPVRLVDNASSDGTVDLVRRHFPEVTVLVSPTNTGFASAVNRGAAGVDTDVVLLVNPDCVVTPGTVAELVRVMRSRPSVGIVGPRITDAHGRVAISAHRFESLVTVLASRFGGALVPVALRRLLSGRQRRAAYDACTRGAQPVAVDWLSGACLAVRTDLFTAIGGLDEGYFLYYEDEELCLQAARRGAEVLYVPSVTAVHTGGASSSDPAWIWPHLYRSMLRFFARHRAGTLHAVRGVVLLRALIGIGLAGVRMPLQPRAGTARLRAWTRVGRIAATRFETRGGA</sequence>
<dbReference type="InterPro" id="IPR001173">
    <property type="entry name" value="Glyco_trans_2-like"/>
</dbReference>
<reference evidence="3" key="1">
    <citation type="submission" date="2016-06" db="EMBL/GenBank/DDBJ databases">
        <authorList>
            <person name="Varghese N."/>
            <person name="Submissions Spin"/>
        </authorList>
    </citation>
    <scope>NUCLEOTIDE SEQUENCE [LARGE SCALE GENOMIC DNA]</scope>
    <source>
        <strain evidence="3">DSM 45160</strain>
    </source>
</reference>
<dbReference type="InterPro" id="IPR029044">
    <property type="entry name" value="Nucleotide-diphossugar_trans"/>
</dbReference>
<dbReference type="Gene3D" id="3.90.550.10">
    <property type="entry name" value="Spore Coat Polysaccharide Biosynthesis Protein SpsA, Chain A"/>
    <property type="match status" value="1"/>
</dbReference>
<dbReference type="RefSeq" id="WP_088989218.1">
    <property type="nucleotide sequence ID" value="NZ_LT607409.1"/>
</dbReference>